<feature type="transmembrane region" description="Helical" evidence="1">
    <location>
        <begin position="81"/>
        <end position="101"/>
    </location>
</feature>
<keyword evidence="1" id="KW-1133">Transmembrane helix</keyword>
<dbReference type="Pfam" id="PF07670">
    <property type="entry name" value="Gate"/>
    <property type="match status" value="1"/>
</dbReference>
<feature type="transmembrane region" description="Helical" evidence="1">
    <location>
        <begin position="131"/>
        <end position="157"/>
    </location>
</feature>
<keyword evidence="1" id="KW-0812">Transmembrane</keyword>
<name>A0A4Z0GT67_9BACL</name>
<feature type="domain" description="Nucleoside transporter/FeoB GTPase Gate" evidence="2">
    <location>
        <begin position="43"/>
        <end position="129"/>
    </location>
</feature>
<keyword evidence="1" id="KW-0472">Membrane</keyword>
<dbReference type="NCBIfam" id="TIGR02871">
    <property type="entry name" value="spore_ylbJ"/>
    <property type="match status" value="1"/>
</dbReference>
<dbReference type="InterPro" id="IPR011642">
    <property type="entry name" value="Gate_dom"/>
</dbReference>
<accession>A0A4Z0GT67</accession>
<feature type="transmembrane region" description="Helical" evidence="1">
    <location>
        <begin position="374"/>
        <end position="391"/>
    </location>
</feature>
<keyword evidence="4" id="KW-1185">Reference proteome</keyword>
<dbReference type="OrthoDB" id="1645614at2"/>
<evidence type="ECO:0000313" key="4">
    <source>
        <dbReference type="Proteomes" id="UP000298347"/>
    </source>
</evidence>
<sequence>MIRSKITTYLFAACSAGIVFLMVRYPVAAVSASYQGLQLWWEKVFPALFPFFVMSELMIGFGVVTFAGVLMEPLMRPVFKVPGIGGFVFVMGLFSGFPAGARMTARLYQENKLSKYEAERLSSFTNFSNPLFLFNVIAVQFFHQAALGIVIALAHYLGNIGVGLVMRFYNRGKKDEAKTTYSAVVFTKALRSMHEERVNHFKPFGKMLGDAVVSSVQTLLAIGGFIALFSMAYHLLAQIGVIKILSLGLAFLIKMCGFSSDLGPASIPGIFELTIGAHEIGAAPVPLIERIIFVSGLLGFCGFSIQAQAIGILSQAGLSARPFLLGRIFHAFFSGCAAWILYHLFHISDHLNADPAFLASESAIRNVSDKTMQAGPMITALVLFTFAWILIRRILAKHGS</sequence>
<evidence type="ECO:0000259" key="2">
    <source>
        <dbReference type="Pfam" id="PF07670"/>
    </source>
</evidence>
<dbReference type="Proteomes" id="UP000298347">
    <property type="component" value="Unassembled WGS sequence"/>
</dbReference>
<feature type="transmembrane region" description="Helical" evidence="1">
    <location>
        <begin position="324"/>
        <end position="345"/>
    </location>
</feature>
<evidence type="ECO:0000256" key="1">
    <source>
        <dbReference type="SAM" id="Phobius"/>
    </source>
</evidence>
<proteinExistence type="predicted"/>
<dbReference type="RefSeq" id="WP_135346836.1">
    <property type="nucleotide sequence ID" value="NZ_SRJD01000001.1"/>
</dbReference>
<protein>
    <submittedName>
        <fullName evidence="3">Sporulation integral membrane protein YlbJ</fullName>
    </submittedName>
</protein>
<feature type="transmembrane region" description="Helical" evidence="1">
    <location>
        <begin position="45"/>
        <end position="69"/>
    </location>
</feature>
<feature type="transmembrane region" description="Helical" evidence="1">
    <location>
        <begin position="291"/>
        <end position="312"/>
    </location>
</feature>
<dbReference type="AlphaFoldDB" id="A0A4Z0GT67"/>
<reference evidence="3 4" key="1">
    <citation type="journal article" date="2015" name="Int. J. Syst. Evol. Microbiol.">
        <title>Sporolactobacillus shoreae sp. nov. and Sporolactobacillus spathodeae sp. nov., two spore-forming lactic acid bacteria isolated from tree barks in Thailand.</title>
        <authorList>
            <person name="Thamacharoensuk T."/>
            <person name="Kitahara M."/>
            <person name="Ohkuma M."/>
            <person name="Thongchul N."/>
            <person name="Tanasupawat S."/>
        </authorList>
    </citation>
    <scope>NUCLEOTIDE SEQUENCE [LARGE SCALE GENOMIC DNA]</scope>
    <source>
        <strain evidence="3 4">BK92</strain>
    </source>
</reference>
<dbReference type="InterPro" id="IPR014226">
    <property type="entry name" value="Spore_IM_YlbJ"/>
</dbReference>
<comment type="caution">
    <text evidence="3">The sequence shown here is derived from an EMBL/GenBank/DDBJ whole genome shotgun (WGS) entry which is preliminary data.</text>
</comment>
<evidence type="ECO:0000313" key="3">
    <source>
        <dbReference type="EMBL" id="TGB00190.1"/>
    </source>
</evidence>
<gene>
    <name evidence="3" type="primary">ylbJ</name>
    <name evidence="3" type="ORF">E4665_00490</name>
</gene>
<organism evidence="3 4">
    <name type="scientific">Sporolactobacillus shoreae</name>
    <dbReference type="NCBI Taxonomy" id="1465501"/>
    <lineage>
        <taxon>Bacteria</taxon>
        <taxon>Bacillati</taxon>
        <taxon>Bacillota</taxon>
        <taxon>Bacilli</taxon>
        <taxon>Bacillales</taxon>
        <taxon>Sporolactobacillaceae</taxon>
        <taxon>Sporolactobacillus</taxon>
    </lineage>
</organism>
<dbReference type="EMBL" id="SRJD01000001">
    <property type="protein sequence ID" value="TGB00190.1"/>
    <property type="molecule type" value="Genomic_DNA"/>
</dbReference>